<gene>
    <name evidence="1" type="ORF">AV530_010945</name>
</gene>
<name>A0A1V4K8I0_PATFA</name>
<accession>A0A1V4K8I0</accession>
<protein>
    <submittedName>
        <fullName evidence="1">Uncharacterized protein</fullName>
    </submittedName>
</protein>
<evidence type="ECO:0000313" key="1">
    <source>
        <dbReference type="EMBL" id="OPJ80685.1"/>
    </source>
</evidence>
<dbReference type="EMBL" id="LSYS01004200">
    <property type="protein sequence ID" value="OPJ80685.1"/>
    <property type="molecule type" value="Genomic_DNA"/>
</dbReference>
<proteinExistence type="predicted"/>
<evidence type="ECO:0000313" key="2">
    <source>
        <dbReference type="Proteomes" id="UP000190648"/>
    </source>
</evidence>
<reference evidence="1 2" key="1">
    <citation type="submission" date="2016-02" db="EMBL/GenBank/DDBJ databases">
        <title>Band-tailed pigeon sequencing and assembly.</title>
        <authorList>
            <person name="Soares A.E."/>
            <person name="Novak B.J."/>
            <person name="Rice E.S."/>
            <person name="O'Connell B."/>
            <person name="Chang D."/>
            <person name="Weber S."/>
            <person name="Shapiro B."/>
        </authorList>
    </citation>
    <scope>NUCLEOTIDE SEQUENCE [LARGE SCALE GENOMIC DNA]</scope>
    <source>
        <strain evidence="1">BTP2013</strain>
        <tissue evidence="1">Blood</tissue>
    </source>
</reference>
<comment type="caution">
    <text evidence="1">The sequence shown here is derived from an EMBL/GenBank/DDBJ whole genome shotgun (WGS) entry which is preliminary data.</text>
</comment>
<dbReference type="AlphaFoldDB" id="A0A1V4K8I0"/>
<dbReference type="Proteomes" id="UP000190648">
    <property type="component" value="Unassembled WGS sequence"/>
</dbReference>
<sequence length="117" mass="12952">MKEVVEDVMVKKHLFCTKQETVESKILRGSDKSGSGSGLKTAIKVSQLQEEQSTINASNKQAFQEIFTPSKQVRFFRPFAKSREHSKKGLAVIIMTSNSSGPPRAVLVTTDLLMDHA</sequence>
<organism evidence="1 2">
    <name type="scientific">Patagioenas fasciata monilis</name>
    <dbReference type="NCBI Taxonomy" id="372326"/>
    <lineage>
        <taxon>Eukaryota</taxon>
        <taxon>Metazoa</taxon>
        <taxon>Chordata</taxon>
        <taxon>Craniata</taxon>
        <taxon>Vertebrata</taxon>
        <taxon>Euteleostomi</taxon>
        <taxon>Archelosauria</taxon>
        <taxon>Archosauria</taxon>
        <taxon>Dinosauria</taxon>
        <taxon>Saurischia</taxon>
        <taxon>Theropoda</taxon>
        <taxon>Coelurosauria</taxon>
        <taxon>Aves</taxon>
        <taxon>Neognathae</taxon>
        <taxon>Neoaves</taxon>
        <taxon>Columbimorphae</taxon>
        <taxon>Columbiformes</taxon>
        <taxon>Columbidae</taxon>
        <taxon>Patagioenas</taxon>
    </lineage>
</organism>
<keyword evidence="2" id="KW-1185">Reference proteome</keyword>